<dbReference type="InterPro" id="IPR017938">
    <property type="entry name" value="Riboflavin_synthase-like_b-brl"/>
</dbReference>
<accession>A0A938YH71</accession>
<dbReference type="InterPro" id="IPR017927">
    <property type="entry name" value="FAD-bd_FR_type"/>
</dbReference>
<dbReference type="PANTHER" id="PTHR30157:SF0">
    <property type="entry name" value="NADPH-DEPENDENT FERRIC-CHELATE REDUCTASE"/>
    <property type="match status" value="1"/>
</dbReference>
<proteinExistence type="predicted"/>
<feature type="region of interest" description="Disordered" evidence="1">
    <location>
        <begin position="1"/>
        <end position="20"/>
    </location>
</feature>
<dbReference type="RefSeq" id="WP_205261005.1">
    <property type="nucleotide sequence ID" value="NZ_JAERWK010000015.1"/>
</dbReference>
<evidence type="ECO:0000256" key="1">
    <source>
        <dbReference type="SAM" id="MobiDB-lite"/>
    </source>
</evidence>
<dbReference type="EMBL" id="JAERWK010000015">
    <property type="protein sequence ID" value="MBM9468059.1"/>
    <property type="molecule type" value="Genomic_DNA"/>
</dbReference>
<dbReference type="InterPro" id="IPR039374">
    <property type="entry name" value="SIP_fam"/>
</dbReference>
<evidence type="ECO:0000259" key="2">
    <source>
        <dbReference type="PROSITE" id="PS51384"/>
    </source>
</evidence>
<evidence type="ECO:0000313" key="4">
    <source>
        <dbReference type="Proteomes" id="UP000663792"/>
    </source>
</evidence>
<dbReference type="PROSITE" id="PS51384">
    <property type="entry name" value="FAD_FR"/>
    <property type="match status" value="1"/>
</dbReference>
<dbReference type="Proteomes" id="UP000663792">
    <property type="component" value="Unassembled WGS sequence"/>
</dbReference>
<sequence length="290" mass="31429">MRLLPDRSAGRRERPARPARPAVVLRRERITPSMVRVVLGGPGLADFPGAEHADAYVKLVIPRPGVELPRPLDLQEFRRTRPTEDLPTVRTYTIRAWDAGRQELTIDFVVHGTDGIAGPWAAAAEPGDEVFLQGPGGGYQPDAAAGWHLLAGDDSALPAIAVALERMPADAVGRAVVEVPDAATEYPLRALPGLPVQWVHRGDAPAGSRLTAAVLDVPFPPNTDVQAFVHGEAGFVKEVRRWLRVEQRVDPARLSISGYWRIGDADEAWRAGKAAWNAEAEEVERQAGVA</sequence>
<dbReference type="Gene3D" id="3.40.50.80">
    <property type="entry name" value="Nucleotide-binding domain of ferredoxin-NADP reductase (FNR) module"/>
    <property type="match status" value="1"/>
</dbReference>
<dbReference type="CDD" id="cd06193">
    <property type="entry name" value="siderophore_interacting"/>
    <property type="match status" value="1"/>
</dbReference>
<feature type="compositionally biased region" description="Basic and acidic residues" evidence="1">
    <location>
        <begin position="1"/>
        <end position="16"/>
    </location>
</feature>
<name>A0A938YH71_9ACTN</name>
<dbReference type="AlphaFoldDB" id="A0A938YH71"/>
<organism evidence="3 4">
    <name type="scientific">Nakamurella leprariae</name>
    <dbReference type="NCBI Taxonomy" id="2803911"/>
    <lineage>
        <taxon>Bacteria</taxon>
        <taxon>Bacillati</taxon>
        <taxon>Actinomycetota</taxon>
        <taxon>Actinomycetes</taxon>
        <taxon>Nakamurellales</taxon>
        <taxon>Nakamurellaceae</taxon>
        <taxon>Nakamurella</taxon>
    </lineage>
</organism>
<keyword evidence="4" id="KW-1185">Reference proteome</keyword>
<dbReference type="InterPro" id="IPR007037">
    <property type="entry name" value="SIP_rossman_dom"/>
</dbReference>
<dbReference type="GO" id="GO:0016491">
    <property type="term" value="F:oxidoreductase activity"/>
    <property type="evidence" value="ECO:0007669"/>
    <property type="project" value="InterPro"/>
</dbReference>
<dbReference type="InterPro" id="IPR013113">
    <property type="entry name" value="SIP_FAD-bd"/>
</dbReference>
<dbReference type="FunFam" id="2.40.30.10:FF:000131">
    <property type="entry name" value="NADPH-dependent ferric siderophore reductase"/>
    <property type="match status" value="1"/>
</dbReference>
<gene>
    <name evidence="3" type="ORF">JL106_12285</name>
</gene>
<dbReference type="SUPFAM" id="SSF63380">
    <property type="entry name" value="Riboflavin synthase domain-like"/>
    <property type="match status" value="1"/>
</dbReference>
<dbReference type="Pfam" id="PF04954">
    <property type="entry name" value="SIP"/>
    <property type="match status" value="1"/>
</dbReference>
<reference evidence="3" key="1">
    <citation type="submission" date="2021-01" db="EMBL/GenBank/DDBJ databases">
        <title>YIM 132084 draft genome.</title>
        <authorList>
            <person name="An D."/>
        </authorList>
    </citation>
    <scope>NUCLEOTIDE SEQUENCE</scope>
    <source>
        <strain evidence="3">YIM 132084</strain>
    </source>
</reference>
<dbReference type="PANTHER" id="PTHR30157">
    <property type="entry name" value="FERRIC REDUCTASE, NADPH-DEPENDENT"/>
    <property type="match status" value="1"/>
</dbReference>
<dbReference type="Pfam" id="PF08021">
    <property type="entry name" value="FAD_binding_9"/>
    <property type="match status" value="1"/>
</dbReference>
<evidence type="ECO:0000313" key="3">
    <source>
        <dbReference type="EMBL" id="MBM9468059.1"/>
    </source>
</evidence>
<comment type="caution">
    <text evidence="3">The sequence shown here is derived from an EMBL/GenBank/DDBJ whole genome shotgun (WGS) entry which is preliminary data.</text>
</comment>
<dbReference type="InterPro" id="IPR039261">
    <property type="entry name" value="FNR_nucleotide-bd"/>
</dbReference>
<protein>
    <submittedName>
        <fullName evidence="3">Siderophore-interacting protein</fullName>
    </submittedName>
</protein>
<dbReference type="Gene3D" id="2.40.30.10">
    <property type="entry name" value="Translation factors"/>
    <property type="match status" value="1"/>
</dbReference>
<feature type="domain" description="FAD-binding FR-type" evidence="2">
    <location>
        <begin position="17"/>
        <end position="142"/>
    </location>
</feature>